<evidence type="ECO:0000256" key="1">
    <source>
        <dbReference type="SAM" id="SignalP"/>
    </source>
</evidence>
<name>A0A1V6MQH1_9ACTN</name>
<evidence type="ECO:0000313" key="2">
    <source>
        <dbReference type="EMBL" id="OQD54699.1"/>
    </source>
</evidence>
<feature type="chain" id="PRO_5038574403" description="Secreted protein" evidence="1">
    <location>
        <begin position="18"/>
        <end position="129"/>
    </location>
</feature>
<reference evidence="3" key="1">
    <citation type="submission" date="2016-11" db="EMBL/GenBank/DDBJ databases">
        <authorList>
            <person name="Schniete J.K."/>
            <person name="Salih T."/>
            <person name="Algora Gallardo L."/>
            <person name="Martinez Fernandez S."/>
            <person name="Herron P.R."/>
        </authorList>
    </citation>
    <scope>NUCLEOTIDE SEQUENCE [LARGE SCALE GENOMIC DNA]</scope>
    <source>
        <strain evidence="3">DSM 41896</strain>
    </source>
</reference>
<dbReference type="STRING" id="114686.BM536_022590"/>
<accession>A0A1V6MQH1</accession>
<evidence type="ECO:0008006" key="4">
    <source>
        <dbReference type="Google" id="ProtNLM"/>
    </source>
</evidence>
<dbReference type="EMBL" id="MPOH02000015">
    <property type="protein sequence ID" value="OQD54699.1"/>
    <property type="molecule type" value="Genomic_DNA"/>
</dbReference>
<proteinExistence type="predicted"/>
<dbReference type="AlphaFoldDB" id="A0A1V6MQH1"/>
<keyword evidence="1" id="KW-0732">Signal</keyword>
<feature type="signal peptide" evidence="1">
    <location>
        <begin position="1"/>
        <end position="17"/>
    </location>
</feature>
<dbReference type="Proteomes" id="UP000184286">
    <property type="component" value="Unassembled WGS sequence"/>
</dbReference>
<gene>
    <name evidence="2" type="ORF">BM536_022590</name>
</gene>
<comment type="caution">
    <text evidence="2">The sequence shown here is derived from an EMBL/GenBank/DDBJ whole genome shotgun (WGS) entry which is preliminary data.</text>
</comment>
<reference evidence="2 3" key="2">
    <citation type="submission" date="2017-02" db="EMBL/GenBank/DDBJ databases">
        <title>Draft genome sequence of Streptomyces phaeoluteigriseus type strain DSM41896.</title>
        <authorList>
            <person name="Salih T.S."/>
            <person name="Algora Gallardo L."/>
            <person name="Melo Santos T."/>
            <person name="Filgueira Martinez S."/>
            <person name="Herron P.R."/>
        </authorList>
    </citation>
    <scope>NUCLEOTIDE SEQUENCE [LARGE SCALE GENOMIC DNA]</scope>
    <source>
        <strain evidence="2 3">DSM 41896</strain>
    </source>
</reference>
<evidence type="ECO:0000313" key="3">
    <source>
        <dbReference type="Proteomes" id="UP000184286"/>
    </source>
</evidence>
<organism evidence="2 3">
    <name type="scientific">Streptomyces phaeoluteigriseus</name>
    <dbReference type="NCBI Taxonomy" id="114686"/>
    <lineage>
        <taxon>Bacteria</taxon>
        <taxon>Bacillati</taxon>
        <taxon>Actinomycetota</taxon>
        <taxon>Actinomycetes</taxon>
        <taxon>Kitasatosporales</taxon>
        <taxon>Streptomycetaceae</taxon>
        <taxon>Streptomyces</taxon>
        <taxon>Streptomyces aurantiacus group</taxon>
    </lineage>
</organism>
<protein>
    <recommendedName>
        <fullName evidence="4">Secreted protein</fullName>
    </recommendedName>
</protein>
<sequence>MAATGSALALSASPAFAGSNAHGYSYFESCGIISCVTLEPAEGWFYHDGDDWKVCDLMGDGDRAMISIYWEDSGGSHYHRLAATGGANTCVSGGAGVNIPEGKKVTLLVWHQNGADGSPKHQMRYFGTA</sequence>